<dbReference type="Gene3D" id="3.80.10.10">
    <property type="entry name" value="Ribonuclease Inhibitor"/>
    <property type="match status" value="3"/>
</dbReference>
<name>A0A9N8DJI9_9STRA</name>
<dbReference type="AlphaFoldDB" id="A0A9N8DJI9"/>
<dbReference type="SUPFAM" id="SSF52058">
    <property type="entry name" value="L domain-like"/>
    <property type="match status" value="1"/>
</dbReference>
<protein>
    <recommendedName>
        <fullName evidence="6">L domain-like protein</fullName>
    </recommendedName>
</protein>
<evidence type="ECO:0000313" key="4">
    <source>
        <dbReference type="EMBL" id="CAB9504153.1"/>
    </source>
</evidence>
<dbReference type="PANTHER" id="PTHR48054:SF82">
    <property type="entry name" value="LRR RECEPTOR-LIKE SERINE_THREONINE-PROTEIN KINASE FLS2"/>
    <property type="match status" value="1"/>
</dbReference>
<dbReference type="InterPro" id="IPR001611">
    <property type="entry name" value="Leu-rich_rpt"/>
</dbReference>
<evidence type="ECO:0008006" key="6">
    <source>
        <dbReference type="Google" id="ProtNLM"/>
    </source>
</evidence>
<comment type="caution">
    <text evidence="4">The sequence shown here is derived from an EMBL/GenBank/DDBJ whole genome shotgun (WGS) entry which is preliminary data.</text>
</comment>
<keyword evidence="3" id="KW-0472">Membrane</keyword>
<keyword evidence="1" id="KW-0433">Leucine-rich repeat</keyword>
<organism evidence="4 5">
    <name type="scientific">Seminavis robusta</name>
    <dbReference type="NCBI Taxonomy" id="568900"/>
    <lineage>
        <taxon>Eukaryota</taxon>
        <taxon>Sar</taxon>
        <taxon>Stramenopiles</taxon>
        <taxon>Ochrophyta</taxon>
        <taxon>Bacillariophyta</taxon>
        <taxon>Bacillariophyceae</taxon>
        <taxon>Bacillariophycidae</taxon>
        <taxon>Naviculales</taxon>
        <taxon>Naviculaceae</taxon>
        <taxon>Seminavis</taxon>
    </lineage>
</organism>
<accession>A0A9N8DJI9</accession>
<evidence type="ECO:0000256" key="1">
    <source>
        <dbReference type="ARBA" id="ARBA00022614"/>
    </source>
</evidence>
<dbReference type="PANTHER" id="PTHR48054">
    <property type="entry name" value="RECEPTOR KINASE-LIKE PROTEIN XA21"/>
    <property type="match status" value="1"/>
</dbReference>
<dbReference type="OrthoDB" id="660555at2759"/>
<feature type="transmembrane region" description="Helical" evidence="3">
    <location>
        <begin position="192"/>
        <end position="216"/>
    </location>
</feature>
<proteinExistence type="predicted"/>
<dbReference type="Proteomes" id="UP001153069">
    <property type="component" value="Unassembled WGS sequence"/>
</dbReference>
<evidence type="ECO:0000256" key="3">
    <source>
        <dbReference type="SAM" id="Phobius"/>
    </source>
</evidence>
<gene>
    <name evidence="4" type="ORF">SEMRO_187_G080991.1</name>
</gene>
<dbReference type="InterPro" id="IPR032675">
    <property type="entry name" value="LRR_dom_sf"/>
</dbReference>
<keyword evidence="5" id="KW-1185">Reference proteome</keyword>
<dbReference type="FunFam" id="3.80.10.10:FF:000041">
    <property type="entry name" value="LRR receptor-like serine/threonine-protein kinase ERECTA"/>
    <property type="match status" value="1"/>
</dbReference>
<reference evidence="4" key="1">
    <citation type="submission" date="2020-06" db="EMBL/GenBank/DDBJ databases">
        <authorList>
            <consortium name="Plant Systems Biology data submission"/>
        </authorList>
    </citation>
    <scope>NUCLEOTIDE SEQUENCE</scope>
    <source>
        <strain evidence="4">D6</strain>
    </source>
</reference>
<dbReference type="Pfam" id="PF13855">
    <property type="entry name" value="LRR_8"/>
    <property type="match status" value="1"/>
</dbReference>
<dbReference type="InterPro" id="IPR052592">
    <property type="entry name" value="LRR-RLK"/>
</dbReference>
<evidence type="ECO:0000256" key="2">
    <source>
        <dbReference type="ARBA" id="ARBA00022737"/>
    </source>
</evidence>
<dbReference type="EMBL" id="CAICTM010000186">
    <property type="protein sequence ID" value="CAB9504153.1"/>
    <property type="molecule type" value="Genomic_DNA"/>
</dbReference>
<evidence type="ECO:0000313" key="5">
    <source>
        <dbReference type="Proteomes" id="UP001153069"/>
    </source>
</evidence>
<keyword evidence="2" id="KW-0677">Repeat</keyword>
<keyword evidence="3" id="KW-1133">Transmembrane helix</keyword>
<sequence length="710" mass="78129">MSDHDADKPILMTVQLPKRSENQQHGDGAKQSCVELMEDIVLSSLMAQQSTANTDDNIHSDQTTIGSVELTHIRNKRTKNSQVVGTTTVAAHESVFASGLFEQLFELPEPIPMLTRTPQQRSSPGAFHMDGFPTDHQNATSNEVLSENQPSEAGGIPSNLPVASGVDVQVSDPLPHAELFFPRSKHYWRQRLCLGFSVELTVVLLGISIFLMVFLISTDGEVNTTADSRQNINGGAIRIPSAAPGSTQAPTPFLDTLNLPDYTMDAIMEHPRSPQSNAYQWLVTNKTNLATYPKWRMTQRFALATFFFATRGDFWVNHHGWLDREVHECNWEQQSYNPDHMQCDDSGHIKGLSFFGNKLDGTIPPELSLLSEDLELLEVPGNLELKGQIPTEIGLLTKLTELQTFNTELSGEIPTELGLLSDLRELGLGGTGICGTVPTELGNLGCLTSLFMVMTQVTGTVPSEFFQLTNLTEFGIRDCPGLVSDKLLPKVVQSFPQLEWLMLTNTADDVDARIPTEIARLSNLMMLHLEEWNLRGLIPSQLGQMTQLKTLTLGENSLSGRLPPELSELRNLTWLDMSSNQLEDKLQAGLFSSLTSLHGLIMNRNRFIGTMASEIGLMSNLVELQLHDTGLSGTLPTELFVLTKLTTLMVTNTSLSGSIPDELCDMMRGYERECHEGHGCTGKITQTNVCQGTLLCGCNCGPSSNAREEG</sequence>
<keyword evidence="3" id="KW-0812">Transmembrane</keyword>